<evidence type="ECO:0000313" key="2">
    <source>
        <dbReference type="Proteomes" id="UP000054770"/>
    </source>
</evidence>
<dbReference type="AlphaFoldDB" id="A0A158KUA4"/>
<dbReference type="EMBL" id="FCON02000163">
    <property type="protein sequence ID" value="SAL84555.1"/>
    <property type="molecule type" value="Genomic_DNA"/>
</dbReference>
<dbReference type="RefSeq" id="WP_087649172.1">
    <property type="nucleotide sequence ID" value="NZ_FCON02000163.1"/>
</dbReference>
<dbReference type="Proteomes" id="UP000054770">
    <property type="component" value="Unassembled WGS sequence"/>
</dbReference>
<sequence>MLSPHELATLLLLKSNCDRIQVDRDDLDALLKRQLVTLEDAASGLQRTRITPHGASMLRAMARVR</sequence>
<accession>A0A158KUA4</accession>
<reference evidence="1" key="1">
    <citation type="submission" date="2016-01" db="EMBL/GenBank/DDBJ databases">
        <authorList>
            <person name="Peeters C."/>
        </authorList>
    </citation>
    <scope>NUCLEOTIDE SEQUENCE [LARGE SCALE GENOMIC DNA]</scope>
    <source>
        <strain evidence="1">LMG 22940</strain>
    </source>
</reference>
<gene>
    <name evidence="1" type="ORF">AWB68_07349</name>
</gene>
<protein>
    <recommendedName>
        <fullName evidence="3">Preprotein translocase subunit SecA</fullName>
    </recommendedName>
</protein>
<proteinExistence type="predicted"/>
<organism evidence="1 2">
    <name type="scientific">Caballeronia choica</name>
    <dbReference type="NCBI Taxonomy" id="326476"/>
    <lineage>
        <taxon>Bacteria</taxon>
        <taxon>Pseudomonadati</taxon>
        <taxon>Pseudomonadota</taxon>
        <taxon>Betaproteobacteria</taxon>
        <taxon>Burkholderiales</taxon>
        <taxon>Burkholderiaceae</taxon>
        <taxon>Caballeronia</taxon>
    </lineage>
</organism>
<comment type="caution">
    <text evidence="1">The sequence shown here is derived from an EMBL/GenBank/DDBJ whole genome shotgun (WGS) entry which is preliminary data.</text>
</comment>
<keyword evidence="2" id="KW-1185">Reference proteome</keyword>
<name>A0A158KUA4_9BURK</name>
<evidence type="ECO:0000313" key="1">
    <source>
        <dbReference type="EMBL" id="SAL84555.1"/>
    </source>
</evidence>
<evidence type="ECO:0008006" key="3">
    <source>
        <dbReference type="Google" id="ProtNLM"/>
    </source>
</evidence>